<sequence length="163" mass="18083">MKLNTKLREQLKIPLGVLVEEKHTTKENILGHISESSYVITVGDATTEKMLNFGIVPSLQIVDGLEKRSKRQPPKSNATKMHCHNPPAQITEESIRTIKQAYASAPPTQILVTGEEDLLVIPACIYAPDNSVVLYGQPNEGLVIVQVTNEIRNKTKKLLQSME</sequence>
<evidence type="ECO:0000256" key="2">
    <source>
        <dbReference type="ARBA" id="ARBA00022741"/>
    </source>
</evidence>
<keyword evidence="9" id="KW-1185">Reference proteome</keyword>
<comment type="pathway">
    <text evidence="6">Cofactor biosynthesis; coenzyme A biosynthesis.</text>
</comment>
<evidence type="ECO:0000256" key="7">
    <source>
        <dbReference type="SAM" id="MobiDB-lite"/>
    </source>
</evidence>
<dbReference type="PANTHER" id="PTHR40732">
    <property type="entry name" value="UPF0218 PROTEIN TK1697"/>
    <property type="match status" value="1"/>
</dbReference>
<evidence type="ECO:0000313" key="8">
    <source>
        <dbReference type="EMBL" id="CDI05965.1"/>
    </source>
</evidence>
<dbReference type="RefSeq" id="WP_048196359.1">
    <property type="nucleotide sequence ID" value="NZ_CBTY010000009.1"/>
</dbReference>
<evidence type="ECO:0000256" key="3">
    <source>
        <dbReference type="ARBA" id="ARBA00022777"/>
    </source>
</evidence>
<reference evidence="8 9" key="1">
    <citation type="journal article" date="2013" name="PLoS ONE">
        <title>Enrichment and Genome Sequence of the Group I.1a Ammonia-Oxidizing Archaeon ?Ca. Nitrosotenuis uzonensis? Representing a Clade Globally.</title>
        <authorList>
            <person name="Lebedeva E.V."/>
            <person name="Hatzenpichler R."/>
            <person name="Pelletier E."/>
            <person name="Schuster N."/>
            <person name="Hauzmayer S."/>
            <person name="Bulaev A."/>
            <person name="Grigor'eva N.V."/>
            <person name="Galushko A."/>
            <person name="Schmid M."/>
            <person name="Palatinszky M."/>
            <person name="Le Paslier D."/>
            <person name="Daims H."/>
            <person name="Wagner M."/>
        </authorList>
    </citation>
    <scope>NUCLEOTIDE SEQUENCE [LARGE SCALE GENOMIC DNA]</scope>
    <source>
        <strain evidence="8 9">N4</strain>
    </source>
</reference>
<keyword evidence="1 6" id="KW-0808">Transferase</keyword>
<keyword evidence="4 6" id="KW-0173">Coenzyme A biosynthesis</keyword>
<dbReference type="EC" id="2.7.1.237" evidence="6"/>
<dbReference type="GO" id="GO:0015937">
    <property type="term" value="P:coenzyme A biosynthetic process"/>
    <property type="evidence" value="ECO:0007669"/>
    <property type="project" value="UniProtKB-UniRule"/>
</dbReference>
<evidence type="ECO:0000256" key="5">
    <source>
        <dbReference type="ARBA" id="ARBA00023134"/>
    </source>
</evidence>
<dbReference type="EMBL" id="CBTY010000009">
    <property type="protein sequence ID" value="CDI05965.1"/>
    <property type="molecule type" value="Genomic_DNA"/>
</dbReference>
<comment type="function">
    <text evidence="6">Catalyzes the GTP-dependent phosphorylation of the 3'-hydroxyl group of dephosphocoenzyme A to form coenzyme A (CoA).</text>
</comment>
<keyword evidence="2 6" id="KW-0547">Nucleotide-binding</keyword>
<keyword evidence="3 6" id="KW-0418">Kinase</keyword>
<dbReference type="PIRSF" id="PIRSF006533">
    <property type="entry name" value="UCP006533"/>
    <property type="match status" value="1"/>
</dbReference>
<dbReference type="GO" id="GO:0005525">
    <property type="term" value="F:GTP binding"/>
    <property type="evidence" value="ECO:0007669"/>
    <property type="project" value="UniProtKB-UniRule"/>
</dbReference>
<feature type="binding site" evidence="6">
    <location>
        <position position="116"/>
    </location>
    <ligand>
        <name>GTP</name>
        <dbReference type="ChEBI" id="CHEBI:37565"/>
    </ligand>
</feature>
<dbReference type="InterPro" id="IPR007164">
    <property type="entry name" value="GTP-dep_dephospho-CoA_kin"/>
</dbReference>
<evidence type="ECO:0000256" key="4">
    <source>
        <dbReference type="ARBA" id="ARBA00022993"/>
    </source>
</evidence>
<dbReference type="AlphaFoldDB" id="V6ATV4"/>
<evidence type="ECO:0000313" key="9">
    <source>
        <dbReference type="Proteomes" id="UP000018159"/>
    </source>
</evidence>
<dbReference type="OrthoDB" id="15447at2157"/>
<dbReference type="UniPathway" id="UPA00241"/>
<dbReference type="PANTHER" id="PTHR40732:SF1">
    <property type="entry name" value="GTP-DEPENDENT DEPHOSPHO-COA KINASE"/>
    <property type="match status" value="1"/>
</dbReference>
<proteinExistence type="inferred from homology"/>
<gene>
    <name evidence="8" type="ORF">NITUZ_40131</name>
</gene>
<dbReference type="HAMAP" id="MF_00590">
    <property type="entry name" value="Dephospho_CoA_kinase_GTP_dep"/>
    <property type="match status" value="1"/>
</dbReference>
<dbReference type="STRING" id="1407055.NITUZ_40131"/>
<comment type="catalytic activity">
    <reaction evidence="6">
        <text>3'-dephospho-CoA + GTP = GDP + CoA + H(+)</text>
        <dbReference type="Rhea" id="RHEA:61156"/>
        <dbReference type="ChEBI" id="CHEBI:15378"/>
        <dbReference type="ChEBI" id="CHEBI:37565"/>
        <dbReference type="ChEBI" id="CHEBI:57287"/>
        <dbReference type="ChEBI" id="CHEBI:57328"/>
        <dbReference type="ChEBI" id="CHEBI:58189"/>
        <dbReference type="EC" id="2.7.1.237"/>
    </reaction>
</comment>
<evidence type="ECO:0000256" key="6">
    <source>
        <dbReference type="HAMAP-Rule" id="MF_00590"/>
    </source>
</evidence>
<dbReference type="Proteomes" id="UP000018159">
    <property type="component" value="Unassembled WGS sequence"/>
</dbReference>
<feature type="binding site" evidence="6">
    <location>
        <position position="63"/>
    </location>
    <ligand>
        <name>GTP</name>
        <dbReference type="ChEBI" id="CHEBI:37565"/>
    </ligand>
</feature>
<organism evidence="8 9">
    <name type="scientific">Candidatus Nitrosotenuis uzonensis</name>
    <dbReference type="NCBI Taxonomy" id="1407055"/>
    <lineage>
        <taxon>Archaea</taxon>
        <taxon>Nitrososphaerota</taxon>
        <taxon>Candidatus Nitrosotenuis</taxon>
    </lineage>
</organism>
<feature type="binding site" evidence="6">
    <location>
        <position position="44"/>
    </location>
    <ligand>
        <name>GTP</name>
        <dbReference type="ChEBI" id="CHEBI:37565"/>
    </ligand>
</feature>
<name>V6ATV4_9ARCH</name>
<protein>
    <recommendedName>
        <fullName evidence="6">GTP-dependent dephospho-CoA kinase</fullName>
        <ecNumber evidence="6">2.7.1.237</ecNumber>
    </recommendedName>
    <alternativeName>
        <fullName evidence="6">Dephospho-coenzyme A kinase</fullName>
        <shortName evidence="6">DPCK</shortName>
    </alternativeName>
</protein>
<accession>V6ATV4</accession>
<comment type="caution">
    <text evidence="6">Lacks conserved residue(s) required for the propagation of feature annotation.</text>
</comment>
<dbReference type="GO" id="GO:0016301">
    <property type="term" value="F:kinase activity"/>
    <property type="evidence" value="ECO:0007669"/>
    <property type="project" value="UniProtKB-UniRule"/>
</dbReference>
<comment type="caution">
    <text evidence="8">The sequence shown here is derived from an EMBL/GenBank/DDBJ whole genome shotgun (WGS) entry which is preliminary data.</text>
</comment>
<evidence type="ECO:0000256" key="1">
    <source>
        <dbReference type="ARBA" id="ARBA00022679"/>
    </source>
</evidence>
<feature type="region of interest" description="Disordered" evidence="7">
    <location>
        <begin position="66"/>
        <end position="85"/>
    </location>
</feature>
<comment type="similarity">
    <text evidence="6">Belongs to the GTP-dependent DPCK family.</text>
</comment>
<dbReference type="Pfam" id="PF04019">
    <property type="entry name" value="DUF359"/>
    <property type="match status" value="1"/>
</dbReference>
<keyword evidence="5 6" id="KW-0342">GTP-binding</keyword>